<feature type="domain" description="Major facilitator superfamily (MFS) profile" evidence="10">
    <location>
        <begin position="20"/>
        <end position="485"/>
    </location>
</feature>
<keyword evidence="4" id="KW-1003">Cell membrane</keyword>
<evidence type="ECO:0000256" key="7">
    <source>
        <dbReference type="ARBA" id="ARBA00023136"/>
    </source>
</evidence>
<feature type="transmembrane region" description="Helical" evidence="9">
    <location>
        <begin position="460"/>
        <end position="479"/>
    </location>
</feature>
<feature type="transmembrane region" description="Helical" evidence="9">
    <location>
        <begin position="393"/>
        <end position="412"/>
    </location>
</feature>
<feature type="transmembrane region" description="Helical" evidence="9">
    <location>
        <begin position="33"/>
        <end position="50"/>
    </location>
</feature>
<feature type="transmembrane region" description="Helical" evidence="9">
    <location>
        <begin position="365"/>
        <end position="387"/>
    </location>
</feature>
<dbReference type="PANTHER" id="PTHR23517:SF15">
    <property type="entry name" value="PROTON-DEPENDENT OLIGOPEPTIDE FAMILY TRANSPORT PROTEIN"/>
    <property type="match status" value="1"/>
</dbReference>
<feature type="transmembrane region" description="Helical" evidence="9">
    <location>
        <begin position="62"/>
        <end position="84"/>
    </location>
</feature>
<feature type="transmembrane region" description="Helical" evidence="9">
    <location>
        <begin position="223"/>
        <end position="245"/>
    </location>
</feature>
<evidence type="ECO:0000259" key="10">
    <source>
        <dbReference type="PROSITE" id="PS50850"/>
    </source>
</evidence>
<sequence length="492" mass="51780">MSTPTVADAPQQGFFGQPRALSTLFFTEMWERFSYYGMRGILALYLYTAVQDGGLGLPETTATSLVSAYGASVYLTGVAGGWIADRIFGARRAVFWGGVLIMFGHIAMAVPGGLATTGIGIVLIIAGTGLLKPNVSKMVGDLYAQQDKRRDAGFSIFYMGINLGGFAGPLIAGFLQSEIGFHWGFGAAAVGMALGLVQYVLGRRNLSSVSEVPGNPLPAEHKGAVLGRAGGIAAVFVIGLVALVGTGVIGLAGLVNVVTVISAVLPIAYFAVMLSSKQINKVERERLVAYIPLFLATALFFMLFEQQASTLVIVTDMQTTHEVFGWEFPVSWFQSINSLAIIVLAPVFAALWLKLGDRQPSTPIKFVGGLVFVGLGFLWVVVSGFITDSSGKQLALVVALVFVILTIGELMISPVGLSVTTKLAPPVFSSQTMGLYFLAPALGQGIGAQVVKLYDPANQTLYFGVIGLATIACGGLLALGAPKIKKLMHGVP</sequence>
<evidence type="ECO:0000256" key="4">
    <source>
        <dbReference type="ARBA" id="ARBA00022475"/>
    </source>
</evidence>
<dbReference type="InterPro" id="IPR050171">
    <property type="entry name" value="MFS_Transporters"/>
</dbReference>
<keyword evidence="12" id="KW-1185">Reference proteome</keyword>
<dbReference type="InterPro" id="IPR000109">
    <property type="entry name" value="POT_fam"/>
</dbReference>
<organism evidence="11 12">
    <name type="scientific">Saccharopolyspora gregorii</name>
    <dbReference type="NCBI Taxonomy" id="33914"/>
    <lineage>
        <taxon>Bacteria</taxon>
        <taxon>Bacillati</taxon>
        <taxon>Actinomycetota</taxon>
        <taxon>Actinomycetes</taxon>
        <taxon>Pseudonocardiales</taxon>
        <taxon>Pseudonocardiaceae</taxon>
        <taxon>Saccharopolyspora</taxon>
    </lineage>
</organism>
<keyword evidence="3 8" id="KW-0813">Transport</keyword>
<name>A0ABP6RQ79_9PSEU</name>
<keyword evidence="6 9" id="KW-1133">Transmembrane helix</keyword>
<feature type="transmembrane region" description="Helical" evidence="9">
    <location>
        <begin position="93"/>
        <end position="110"/>
    </location>
</feature>
<evidence type="ECO:0000256" key="8">
    <source>
        <dbReference type="RuleBase" id="RU003755"/>
    </source>
</evidence>
<feature type="transmembrane region" description="Helical" evidence="9">
    <location>
        <begin position="181"/>
        <end position="202"/>
    </location>
</feature>
<evidence type="ECO:0000256" key="1">
    <source>
        <dbReference type="ARBA" id="ARBA00004651"/>
    </source>
</evidence>
<keyword evidence="7 9" id="KW-0472">Membrane</keyword>
<reference evidence="12" key="1">
    <citation type="journal article" date="2019" name="Int. J. Syst. Evol. Microbiol.">
        <title>The Global Catalogue of Microorganisms (GCM) 10K type strain sequencing project: providing services to taxonomists for standard genome sequencing and annotation.</title>
        <authorList>
            <consortium name="The Broad Institute Genomics Platform"/>
            <consortium name="The Broad Institute Genome Sequencing Center for Infectious Disease"/>
            <person name="Wu L."/>
            <person name="Ma J."/>
        </authorList>
    </citation>
    <scope>NUCLEOTIDE SEQUENCE [LARGE SCALE GENOMIC DNA]</scope>
    <source>
        <strain evidence="12">JCM 9687</strain>
    </source>
</reference>
<dbReference type="Pfam" id="PF00854">
    <property type="entry name" value="PTR2"/>
    <property type="match status" value="1"/>
</dbReference>
<accession>A0ABP6RQ79</accession>
<gene>
    <name evidence="11" type="ORF">GCM10020366_30890</name>
</gene>
<evidence type="ECO:0000256" key="3">
    <source>
        <dbReference type="ARBA" id="ARBA00022448"/>
    </source>
</evidence>
<evidence type="ECO:0000256" key="9">
    <source>
        <dbReference type="SAM" id="Phobius"/>
    </source>
</evidence>
<feature type="transmembrane region" description="Helical" evidence="9">
    <location>
        <begin position="332"/>
        <end position="353"/>
    </location>
</feature>
<evidence type="ECO:0000256" key="2">
    <source>
        <dbReference type="ARBA" id="ARBA00005982"/>
    </source>
</evidence>
<comment type="similarity">
    <text evidence="2 8">Belongs to the major facilitator superfamily. Proton-dependent oligopeptide transporter (POT/PTR) (TC 2.A.17) family.</text>
</comment>
<comment type="caution">
    <text evidence="11">The sequence shown here is derived from an EMBL/GenBank/DDBJ whole genome shotgun (WGS) entry which is preliminary data.</text>
</comment>
<dbReference type="Gene3D" id="1.20.1250.20">
    <property type="entry name" value="MFS general substrate transporter like domains"/>
    <property type="match status" value="1"/>
</dbReference>
<feature type="transmembrane region" description="Helical" evidence="9">
    <location>
        <begin position="287"/>
        <end position="304"/>
    </location>
</feature>
<evidence type="ECO:0000256" key="6">
    <source>
        <dbReference type="ARBA" id="ARBA00022989"/>
    </source>
</evidence>
<dbReference type="Proteomes" id="UP001500483">
    <property type="component" value="Unassembled WGS sequence"/>
</dbReference>
<dbReference type="CDD" id="cd17346">
    <property type="entry name" value="MFS_DtpA_like"/>
    <property type="match status" value="1"/>
</dbReference>
<dbReference type="SUPFAM" id="SSF103473">
    <property type="entry name" value="MFS general substrate transporter"/>
    <property type="match status" value="1"/>
</dbReference>
<feature type="transmembrane region" description="Helical" evidence="9">
    <location>
        <begin position="116"/>
        <end position="135"/>
    </location>
</feature>
<dbReference type="EMBL" id="BAAAYK010000038">
    <property type="protein sequence ID" value="GAA3358516.1"/>
    <property type="molecule type" value="Genomic_DNA"/>
</dbReference>
<dbReference type="NCBIfam" id="TIGR00924">
    <property type="entry name" value="yjdL_sub1_fam"/>
    <property type="match status" value="1"/>
</dbReference>
<feature type="transmembrane region" description="Helical" evidence="9">
    <location>
        <begin position="251"/>
        <end position="275"/>
    </location>
</feature>
<evidence type="ECO:0000313" key="12">
    <source>
        <dbReference type="Proteomes" id="UP001500483"/>
    </source>
</evidence>
<dbReference type="PANTHER" id="PTHR23517">
    <property type="entry name" value="RESISTANCE PROTEIN MDTM, PUTATIVE-RELATED-RELATED"/>
    <property type="match status" value="1"/>
</dbReference>
<dbReference type="PROSITE" id="PS50850">
    <property type="entry name" value="MFS"/>
    <property type="match status" value="1"/>
</dbReference>
<comment type="subcellular location">
    <subcellularLocation>
        <location evidence="1">Cell membrane</location>
        <topology evidence="1">Multi-pass membrane protein</topology>
    </subcellularLocation>
    <subcellularLocation>
        <location evidence="8">Membrane</location>
        <topology evidence="8">Multi-pass membrane protein</topology>
    </subcellularLocation>
</comment>
<keyword evidence="5 8" id="KW-0812">Transmembrane</keyword>
<dbReference type="PROSITE" id="PS01023">
    <property type="entry name" value="PTR2_2"/>
    <property type="match status" value="1"/>
</dbReference>
<dbReference type="InterPro" id="IPR020846">
    <property type="entry name" value="MFS_dom"/>
</dbReference>
<dbReference type="PROSITE" id="PS01022">
    <property type="entry name" value="PTR2_1"/>
    <property type="match status" value="1"/>
</dbReference>
<dbReference type="InterPro" id="IPR005279">
    <property type="entry name" value="Dipep/tripep_permease"/>
</dbReference>
<dbReference type="InterPro" id="IPR036259">
    <property type="entry name" value="MFS_trans_sf"/>
</dbReference>
<feature type="transmembrane region" description="Helical" evidence="9">
    <location>
        <begin position="156"/>
        <end position="175"/>
    </location>
</feature>
<proteinExistence type="inferred from homology"/>
<dbReference type="InterPro" id="IPR018456">
    <property type="entry name" value="PTR2_symporter_CS"/>
</dbReference>
<evidence type="ECO:0000256" key="5">
    <source>
        <dbReference type="ARBA" id="ARBA00022692"/>
    </source>
</evidence>
<evidence type="ECO:0000313" key="11">
    <source>
        <dbReference type="EMBL" id="GAA3358516.1"/>
    </source>
</evidence>
<protein>
    <submittedName>
        <fullName evidence="11">Peptide MFS transporter</fullName>
    </submittedName>
</protein>
<feature type="transmembrane region" description="Helical" evidence="9">
    <location>
        <begin position="433"/>
        <end position="454"/>
    </location>
</feature>
<dbReference type="RefSeq" id="WP_308011277.1">
    <property type="nucleotide sequence ID" value="NZ_BAAAYK010000038.1"/>
</dbReference>